<dbReference type="Proteomes" id="UP000294847">
    <property type="component" value="Chromosome 7"/>
</dbReference>
<feature type="compositionally biased region" description="Basic and acidic residues" evidence="1">
    <location>
        <begin position="143"/>
        <end position="157"/>
    </location>
</feature>
<evidence type="ECO:0000313" key="3">
    <source>
        <dbReference type="Proteomes" id="UP000294847"/>
    </source>
</evidence>
<reference evidence="2 3" key="1">
    <citation type="journal article" date="2019" name="Mol. Biol. Evol.">
        <title>Blast fungal genomes show frequent chromosomal changes, gene gains and losses, and effector gene turnover.</title>
        <authorList>
            <person name="Gomez Luciano L.B."/>
            <person name="Jason Tsai I."/>
            <person name="Chuma I."/>
            <person name="Tosa Y."/>
            <person name="Chen Y.H."/>
            <person name="Li J.Y."/>
            <person name="Li M.Y."/>
            <person name="Jade Lu M.Y."/>
            <person name="Nakayashiki H."/>
            <person name="Li W.H."/>
        </authorList>
    </citation>
    <scope>NUCLEOTIDE SEQUENCE [LARGE SCALE GENOMIC DNA]</scope>
    <source>
        <strain evidence="2">MZ5-1-6</strain>
    </source>
</reference>
<evidence type="ECO:0000256" key="1">
    <source>
        <dbReference type="SAM" id="MobiDB-lite"/>
    </source>
</evidence>
<dbReference type="AlphaFoldDB" id="A0A4P7NW26"/>
<sequence>MTNQYWIQPFVCDMATTLQNTSEDKSGLLLYANSRLFDSYKSILQENIRLRQSAQFRSAHESDTDSEQDSRSQGQKQVRKNTSRHRPSEERVEQLQTSNFETALKPRFEICCPHCKYVIVTGKKLEGAYAPASDGEYSSSVDNDDKGVRLEPPDLDV</sequence>
<feature type="region of interest" description="Disordered" evidence="1">
    <location>
        <begin position="54"/>
        <end position="95"/>
    </location>
</feature>
<feature type="region of interest" description="Disordered" evidence="1">
    <location>
        <begin position="129"/>
        <end position="157"/>
    </location>
</feature>
<evidence type="ECO:0000313" key="2">
    <source>
        <dbReference type="EMBL" id="QBZ66731.1"/>
    </source>
</evidence>
<name>A0A4P7NW26_PYROR</name>
<accession>A0A4P7NW26</accession>
<organism evidence="2 3">
    <name type="scientific">Pyricularia oryzae</name>
    <name type="common">Rice blast fungus</name>
    <name type="synonym">Magnaporthe oryzae</name>
    <dbReference type="NCBI Taxonomy" id="318829"/>
    <lineage>
        <taxon>Eukaryota</taxon>
        <taxon>Fungi</taxon>
        <taxon>Dikarya</taxon>
        <taxon>Ascomycota</taxon>
        <taxon>Pezizomycotina</taxon>
        <taxon>Sordariomycetes</taxon>
        <taxon>Sordariomycetidae</taxon>
        <taxon>Magnaporthales</taxon>
        <taxon>Pyriculariaceae</taxon>
        <taxon>Pyricularia</taxon>
    </lineage>
</organism>
<dbReference type="EMBL" id="CP034210">
    <property type="protein sequence ID" value="QBZ66731.1"/>
    <property type="molecule type" value="Genomic_DNA"/>
</dbReference>
<gene>
    <name evidence="2" type="ORF">PoMZ_13716</name>
</gene>
<proteinExistence type="predicted"/>
<protein>
    <submittedName>
        <fullName evidence="2">Uncharacterized protein</fullName>
    </submittedName>
</protein>